<feature type="region of interest" description="Disordered" evidence="5">
    <location>
        <begin position="89"/>
        <end position="134"/>
    </location>
</feature>
<dbReference type="InterPro" id="IPR036640">
    <property type="entry name" value="ABC1_TM_sf"/>
</dbReference>
<dbReference type="OrthoDB" id="6500128at2759"/>
<dbReference type="GO" id="GO:0015421">
    <property type="term" value="F:ABC-type oligopeptide transporter activity"/>
    <property type="evidence" value="ECO:0007669"/>
    <property type="project" value="TreeGrafter"/>
</dbReference>
<evidence type="ECO:0000256" key="4">
    <source>
        <dbReference type="ARBA" id="ARBA00023136"/>
    </source>
</evidence>
<dbReference type="GeneID" id="24139894"/>
<dbReference type="RefSeq" id="XP_012213194.1">
    <property type="nucleotide sequence ID" value="XM_012357804.1"/>
</dbReference>
<evidence type="ECO:0000256" key="2">
    <source>
        <dbReference type="ARBA" id="ARBA00022692"/>
    </source>
</evidence>
<protein>
    <recommendedName>
        <fullName evidence="8">ABC transporter domain-containing protein</fullName>
    </recommendedName>
</protein>
<evidence type="ECO:0000313" key="6">
    <source>
        <dbReference type="EMBL" id="KDO16099.1"/>
    </source>
</evidence>
<dbReference type="SUPFAM" id="SSF52540">
    <property type="entry name" value="P-loop containing nucleoside triphosphate hydrolases"/>
    <property type="match status" value="1"/>
</dbReference>
<name>A0A067BCL8_SAPPC</name>
<feature type="compositionally biased region" description="Polar residues" evidence="5">
    <location>
        <begin position="107"/>
        <end position="118"/>
    </location>
</feature>
<organism evidence="6 7">
    <name type="scientific">Saprolegnia parasitica (strain CBS 223.65)</name>
    <dbReference type="NCBI Taxonomy" id="695850"/>
    <lineage>
        <taxon>Eukaryota</taxon>
        <taxon>Sar</taxon>
        <taxon>Stramenopiles</taxon>
        <taxon>Oomycota</taxon>
        <taxon>Saprolegniomycetes</taxon>
        <taxon>Saprolegniales</taxon>
        <taxon>Saprolegniaceae</taxon>
        <taxon>Saprolegnia</taxon>
    </lineage>
</organism>
<dbReference type="AlphaFoldDB" id="A0A067BCL8"/>
<evidence type="ECO:0000313" key="7">
    <source>
        <dbReference type="Proteomes" id="UP000030745"/>
    </source>
</evidence>
<gene>
    <name evidence="6" type="ORF">SPRG_18369</name>
</gene>
<dbReference type="PANTHER" id="PTHR43394">
    <property type="entry name" value="ATP-DEPENDENT PERMEASE MDL1, MITOCHONDRIAL"/>
    <property type="match status" value="1"/>
</dbReference>
<dbReference type="Gene3D" id="1.20.1560.10">
    <property type="entry name" value="ABC transporter type 1, transmembrane domain"/>
    <property type="match status" value="1"/>
</dbReference>
<dbReference type="GO" id="GO:0005743">
    <property type="term" value="C:mitochondrial inner membrane"/>
    <property type="evidence" value="ECO:0007669"/>
    <property type="project" value="TreeGrafter"/>
</dbReference>
<dbReference type="EMBL" id="KK584338">
    <property type="protein sequence ID" value="KDO16099.1"/>
    <property type="molecule type" value="Genomic_DNA"/>
</dbReference>
<evidence type="ECO:0008006" key="8">
    <source>
        <dbReference type="Google" id="ProtNLM"/>
    </source>
</evidence>
<keyword evidence="7" id="KW-1185">Reference proteome</keyword>
<accession>A0A067BCL8</accession>
<evidence type="ECO:0000256" key="3">
    <source>
        <dbReference type="ARBA" id="ARBA00022989"/>
    </source>
</evidence>
<evidence type="ECO:0000256" key="5">
    <source>
        <dbReference type="SAM" id="MobiDB-lite"/>
    </source>
</evidence>
<dbReference type="STRING" id="695850.A0A067BCL8"/>
<reference evidence="6 7" key="1">
    <citation type="journal article" date="2013" name="PLoS Genet.">
        <title>Distinctive expansion of potential virulence genes in the genome of the oomycete fish pathogen Saprolegnia parasitica.</title>
        <authorList>
            <person name="Jiang R.H."/>
            <person name="de Bruijn I."/>
            <person name="Haas B.J."/>
            <person name="Belmonte R."/>
            <person name="Lobach L."/>
            <person name="Christie J."/>
            <person name="van den Ackerveken G."/>
            <person name="Bottin A."/>
            <person name="Bulone V."/>
            <person name="Diaz-Moreno S.M."/>
            <person name="Dumas B."/>
            <person name="Fan L."/>
            <person name="Gaulin E."/>
            <person name="Govers F."/>
            <person name="Grenville-Briggs L.J."/>
            <person name="Horner N.R."/>
            <person name="Levin J.Z."/>
            <person name="Mammella M."/>
            <person name="Meijer H.J."/>
            <person name="Morris P."/>
            <person name="Nusbaum C."/>
            <person name="Oome S."/>
            <person name="Phillips A.J."/>
            <person name="van Rooyen D."/>
            <person name="Rzeszutek E."/>
            <person name="Saraiva M."/>
            <person name="Secombes C.J."/>
            <person name="Seidl M.F."/>
            <person name="Snel B."/>
            <person name="Stassen J.H."/>
            <person name="Sykes S."/>
            <person name="Tripathy S."/>
            <person name="van den Berg H."/>
            <person name="Vega-Arreguin J.C."/>
            <person name="Wawra S."/>
            <person name="Young S.K."/>
            <person name="Zeng Q."/>
            <person name="Dieguez-Uribeondo J."/>
            <person name="Russ C."/>
            <person name="Tyler B.M."/>
            <person name="van West P."/>
        </authorList>
    </citation>
    <scope>NUCLEOTIDE SEQUENCE [LARGE SCALE GENOMIC DNA]</scope>
    <source>
        <strain evidence="6 7">CBS 223.65</strain>
    </source>
</reference>
<dbReference type="InterPro" id="IPR027417">
    <property type="entry name" value="P-loop_NTPase"/>
</dbReference>
<dbReference type="GO" id="GO:0005524">
    <property type="term" value="F:ATP binding"/>
    <property type="evidence" value="ECO:0007669"/>
    <property type="project" value="InterPro"/>
</dbReference>
<keyword evidence="4" id="KW-0472">Membrane</keyword>
<evidence type="ECO:0000256" key="1">
    <source>
        <dbReference type="ARBA" id="ARBA00004141"/>
    </source>
</evidence>
<keyword evidence="3" id="KW-1133">Transmembrane helix</keyword>
<dbReference type="PANTHER" id="PTHR43394:SF1">
    <property type="entry name" value="ATP-BINDING CASSETTE SUB-FAMILY B MEMBER 10, MITOCHONDRIAL"/>
    <property type="match status" value="1"/>
</dbReference>
<comment type="subcellular location">
    <subcellularLocation>
        <location evidence="1">Membrane</location>
        <topology evidence="1">Multi-pass membrane protein</topology>
    </subcellularLocation>
</comment>
<sequence>MTIISVTHRIATTQNADVIFVMQAGEIVEQGTYNELLFKPDSVFAELANSRQSPTNRSIRFGSRAMSSKDDASTSAALLRLTRNLDNRSQLEERARSRSAVSRNRSQNGSTLRNTNLETTDRLSENSRGGFLVL</sequence>
<dbReference type="GO" id="GO:0090374">
    <property type="term" value="P:oligopeptide export from mitochondrion"/>
    <property type="evidence" value="ECO:0007669"/>
    <property type="project" value="TreeGrafter"/>
</dbReference>
<dbReference type="VEuPathDB" id="FungiDB:SPRG_18369"/>
<proteinExistence type="predicted"/>
<dbReference type="Gene3D" id="3.40.50.300">
    <property type="entry name" value="P-loop containing nucleotide triphosphate hydrolases"/>
    <property type="match status" value="1"/>
</dbReference>
<dbReference type="KEGG" id="spar:SPRG_18369"/>
<dbReference type="InterPro" id="IPR039421">
    <property type="entry name" value="Type_1_exporter"/>
</dbReference>
<keyword evidence="2" id="KW-0812">Transmembrane</keyword>
<dbReference type="Proteomes" id="UP000030745">
    <property type="component" value="Unassembled WGS sequence"/>
</dbReference>